<keyword evidence="5" id="KW-1185">Reference proteome</keyword>
<keyword evidence="1" id="KW-1133">Transmembrane helix</keyword>
<dbReference type="Proteomes" id="UP000057181">
    <property type="component" value="Chromosome"/>
</dbReference>
<keyword evidence="1" id="KW-0812">Transmembrane</keyword>
<sequence length="92" mass="8838">MTPEQLAPVLLAVAGSILAAAGLLIVAGHRRRSYTALGVLVLLAGVVTVSPSTASATARTAVAATTQVLGGLTGGPPAAPGEVIAVETPEAG</sequence>
<proteinExistence type="predicted"/>
<reference evidence="3 5" key="2">
    <citation type="submission" date="2019-07" db="EMBL/GenBank/DDBJ databases">
        <title>Whole genome shotgun sequence of Kocuria flava NBRC 107626.</title>
        <authorList>
            <person name="Hosoyama A."/>
            <person name="Uohara A."/>
            <person name="Ohji S."/>
            <person name="Ichikawa N."/>
        </authorList>
    </citation>
    <scope>NUCLEOTIDE SEQUENCE [LARGE SCALE GENOMIC DNA]</scope>
    <source>
        <strain evidence="3 5">NBRC 107626</strain>
    </source>
</reference>
<dbReference type="Proteomes" id="UP000321155">
    <property type="component" value="Unassembled WGS sequence"/>
</dbReference>
<name>A0A0U3GAH5_9MICC</name>
<dbReference type="EMBL" id="CP013254">
    <property type="protein sequence ID" value="ALU40123.1"/>
    <property type="molecule type" value="Genomic_DNA"/>
</dbReference>
<dbReference type="STRING" id="446860.AS188_10630"/>
<evidence type="ECO:0000313" key="2">
    <source>
        <dbReference type="EMBL" id="ALU40123.1"/>
    </source>
</evidence>
<evidence type="ECO:0000313" key="4">
    <source>
        <dbReference type="Proteomes" id="UP000057181"/>
    </source>
</evidence>
<dbReference type="RefSeq" id="WP_058858824.1">
    <property type="nucleotide sequence ID" value="NZ_BJZR01000005.1"/>
</dbReference>
<dbReference type="EMBL" id="BJZR01000005">
    <property type="protein sequence ID" value="GEO91041.1"/>
    <property type="molecule type" value="Genomic_DNA"/>
</dbReference>
<evidence type="ECO:0000313" key="3">
    <source>
        <dbReference type="EMBL" id="GEO91041.1"/>
    </source>
</evidence>
<feature type="transmembrane region" description="Helical" evidence="1">
    <location>
        <begin position="34"/>
        <end position="54"/>
    </location>
</feature>
<evidence type="ECO:0000256" key="1">
    <source>
        <dbReference type="SAM" id="Phobius"/>
    </source>
</evidence>
<protein>
    <submittedName>
        <fullName evidence="2">Uncharacterized protein</fullName>
    </submittedName>
</protein>
<dbReference type="AlphaFoldDB" id="A0A0U3GAH5"/>
<dbReference type="KEGG" id="kfv:AS188_10630"/>
<accession>A0A0U3GAH5</accession>
<gene>
    <name evidence="2" type="ORF">AS188_10630</name>
    <name evidence="3" type="ORF">KFL01_03470</name>
</gene>
<reference evidence="2 4" key="1">
    <citation type="submission" date="2015-11" db="EMBL/GenBank/DDBJ databases">
        <title>Complete Genome Sequence of Kocuria flava strain HO-9041.</title>
        <authorList>
            <person name="Zhou M."/>
            <person name="Dai J."/>
        </authorList>
    </citation>
    <scope>NUCLEOTIDE SEQUENCE [LARGE SCALE GENOMIC DNA]</scope>
    <source>
        <strain evidence="2 4">HO-9041</strain>
    </source>
</reference>
<evidence type="ECO:0000313" key="5">
    <source>
        <dbReference type="Proteomes" id="UP000321155"/>
    </source>
</evidence>
<keyword evidence="1" id="KW-0472">Membrane</keyword>
<organism evidence="2 4">
    <name type="scientific">Kocuria flava</name>
    <dbReference type="NCBI Taxonomy" id="446860"/>
    <lineage>
        <taxon>Bacteria</taxon>
        <taxon>Bacillati</taxon>
        <taxon>Actinomycetota</taxon>
        <taxon>Actinomycetes</taxon>
        <taxon>Micrococcales</taxon>
        <taxon>Micrococcaceae</taxon>
        <taxon>Kocuria</taxon>
    </lineage>
</organism>
<feature type="transmembrane region" description="Helical" evidence="1">
    <location>
        <begin position="6"/>
        <end position="27"/>
    </location>
</feature>